<organism evidence="1">
    <name type="scientific">bioreactor metagenome</name>
    <dbReference type="NCBI Taxonomy" id="1076179"/>
    <lineage>
        <taxon>unclassified sequences</taxon>
        <taxon>metagenomes</taxon>
        <taxon>ecological metagenomes</taxon>
    </lineage>
</organism>
<dbReference type="EMBL" id="VSSQ01015362">
    <property type="protein sequence ID" value="MPM55635.1"/>
    <property type="molecule type" value="Genomic_DNA"/>
</dbReference>
<evidence type="ECO:0000313" key="1">
    <source>
        <dbReference type="EMBL" id="MPM55635.1"/>
    </source>
</evidence>
<protein>
    <submittedName>
        <fullName evidence="1">Uncharacterized protein</fullName>
    </submittedName>
</protein>
<gene>
    <name evidence="1" type="ORF">SDC9_102432</name>
</gene>
<proteinExistence type="predicted"/>
<reference evidence="1" key="1">
    <citation type="submission" date="2019-08" db="EMBL/GenBank/DDBJ databases">
        <authorList>
            <person name="Kucharzyk K."/>
            <person name="Murdoch R.W."/>
            <person name="Higgins S."/>
            <person name="Loffler F."/>
        </authorList>
    </citation>
    <scope>NUCLEOTIDE SEQUENCE</scope>
</reference>
<accession>A0A645AQT8</accession>
<dbReference type="AlphaFoldDB" id="A0A645AQT8"/>
<comment type="caution">
    <text evidence="1">The sequence shown here is derived from an EMBL/GenBank/DDBJ whole genome shotgun (WGS) entry which is preliminary data.</text>
</comment>
<sequence>MQLVNIKMQKNIKKFEEKHLNGIKMQFINQVVHKMQVVLQELQKKNFKELQGGCNKCQNFADK</sequence>
<name>A0A645AQT8_9ZZZZ</name>